<dbReference type="PANTHER" id="PTHR36115:SF10">
    <property type="entry name" value="RDD DOMAIN-CONTAINING PROTEIN"/>
    <property type="match status" value="1"/>
</dbReference>
<evidence type="ECO:0000256" key="4">
    <source>
        <dbReference type="ARBA" id="ARBA00022989"/>
    </source>
</evidence>
<comment type="caution">
    <text evidence="8">The sequence shown here is derived from an EMBL/GenBank/DDBJ whole genome shotgun (WGS) entry which is preliminary data.</text>
</comment>
<name>A0ABV2AWH9_9GAMM</name>
<organism evidence="8 9">
    <name type="scientific">Salinisphaera dokdonensis CL-ES53</name>
    <dbReference type="NCBI Taxonomy" id="1304272"/>
    <lineage>
        <taxon>Bacteria</taxon>
        <taxon>Pseudomonadati</taxon>
        <taxon>Pseudomonadota</taxon>
        <taxon>Gammaproteobacteria</taxon>
        <taxon>Salinisphaerales</taxon>
        <taxon>Salinisphaeraceae</taxon>
        <taxon>Salinisphaera</taxon>
    </lineage>
</organism>
<dbReference type="RefSeq" id="WP_353108705.1">
    <property type="nucleotide sequence ID" value="NZ_APND01000001.1"/>
</dbReference>
<feature type="transmembrane region" description="Helical" evidence="6">
    <location>
        <begin position="49"/>
        <end position="68"/>
    </location>
</feature>
<evidence type="ECO:0000259" key="7">
    <source>
        <dbReference type="Pfam" id="PF06271"/>
    </source>
</evidence>
<evidence type="ECO:0000313" key="8">
    <source>
        <dbReference type="EMBL" id="MES1927933.1"/>
    </source>
</evidence>
<evidence type="ECO:0000256" key="6">
    <source>
        <dbReference type="SAM" id="Phobius"/>
    </source>
</evidence>
<evidence type="ECO:0000256" key="5">
    <source>
        <dbReference type="ARBA" id="ARBA00023136"/>
    </source>
</evidence>
<reference evidence="8 9" key="1">
    <citation type="submission" date="2013-03" db="EMBL/GenBank/DDBJ databases">
        <title>Salinisphaera dokdonensis CL-ES53 Genome Sequencing.</title>
        <authorList>
            <person name="Li C."/>
            <person name="Lai Q."/>
            <person name="Shao Z."/>
        </authorList>
    </citation>
    <scope>NUCLEOTIDE SEQUENCE [LARGE SCALE GENOMIC DNA]</scope>
    <source>
        <strain evidence="8 9">CL-ES53</strain>
    </source>
</reference>
<keyword evidence="3 6" id="KW-0812">Transmembrane</keyword>
<evidence type="ECO:0000256" key="3">
    <source>
        <dbReference type="ARBA" id="ARBA00022692"/>
    </source>
</evidence>
<dbReference type="PANTHER" id="PTHR36115">
    <property type="entry name" value="PROLINE-RICH ANTIGEN HOMOLOG-RELATED"/>
    <property type="match status" value="1"/>
</dbReference>
<feature type="domain" description="RDD" evidence="7">
    <location>
        <begin position="8"/>
        <end position="130"/>
    </location>
</feature>
<keyword evidence="5 6" id="KW-0472">Membrane</keyword>
<dbReference type="InterPro" id="IPR051791">
    <property type="entry name" value="Pra-immunoreactive"/>
</dbReference>
<feature type="transmembrane region" description="Helical" evidence="6">
    <location>
        <begin position="16"/>
        <end position="37"/>
    </location>
</feature>
<proteinExistence type="predicted"/>
<protein>
    <submittedName>
        <fullName evidence="8">RDD domain-containing protein</fullName>
    </submittedName>
</protein>
<gene>
    <name evidence="8" type="ORF">SADO_01720</name>
</gene>
<dbReference type="EMBL" id="APND01000001">
    <property type="protein sequence ID" value="MES1927933.1"/>
    <property type="molecule type" value="Genomic_DNA"/>
</dbReference>
<evidence type="ECO:0000313" key="9">
    <source>
        <dbReference type="Proteomes" id="UP001460888"/>
    </source>
</evidence>
<sequence>MALSPYPAGLTRRLAAAVYDLFLLVGLWLLSGMLLLPFHGGHAVDGQNLWVRLYFLFIPYLFFSWFWLHGGQTLGMKAWRMQLRNHDGGPVRWHQAVIRYVAAWLSWLSIVGMLWCLFDSQRRSLQDIASRTELVVHPRGD</sequence>
<keyword evidence="4 6" id="KW-1133">Transmembrane helix</keyword>
<keyword evidence="9" id="KW-1185">Reference proteome</keyword>
<evidence type="ECO:0000256" key="1">
    <source>
        <dbReference type="ARBA" id="ARBA00004651"/>
    </source>
</evidence>
<accession>A0ABV2AWH9</accession>
<keyword evidence="2" id="KW-1003">Cell membrane</keyword>
<dbReference type="Pfam" id="PF06271">
    <property type="entry name" value="RDD"/>
    <property type="match status" value="1"/>
</dbReference>
<dbReference type="Proteomes" id="UP001460888">
    <property type="component" value="Unassembled WGS sequence"/>
</dbReference>
<evidence type="ECO:0000256" key="2">
    <source>
        <dbReference type="ARBA" id="ARBA00022475"/>
    </source>
</evidence>
<comment type="subcellular location">
    <subcellularLocation>
        <location evidence="1">Cell membrane</location>
        <topology evidence="1">Multi-pass membrane protein</topology>
    </subcellularLocation>
</comment>
<dbReference type="InterPro" id="IPR010432">
    <property type="entry name" value="RDD"/>
</dbReference>
<feature type="transmembrane region" description="Helical" evidence="6">
    <location>
        <begin position="97"/>
        <end position="118"/>
    </location>
</feature>